<comment type="caution">
    <text evidence="3">The sequence shown here is derived from an EMBL/GenBank/DDBJ whole genome shotgun (WGS) entry which is preliminary data.</text>
</comment>
<feature type="domain" description="DUF8212" evidence="2">
    <location>
        <begin position="223"/>
        <end position="304"/>
    </location>
</feature>
<dbReference type="PANTHER" id="PTHR10622:SF10">
    <property type="entry name" value="HET DOMAIN-CONTAINING PROTEIN"/>
    <property type="match status" value="1"/>
</dbReference>
<dbReference type="PANTHER" id="PTHR10622">
    <property type="entry name" value="HET DOMAIN-CONTAINING PROTEIN"/>
    <property type="match status" value="1"/>
</dbReference>
<name>A0ABY0H534_9PEZI</name>
<reference evidence="3 4" key="1">
    <citation type="submission" date="2018-06" db="EMBL/GenBank/DDBJ databases">
        <title>Complete Genomes of Monosporascus.</title>
        <authorList>
            <person name="Robinson A.J."/>
            <person name="Natvig D.O."/>
        </authorList>
    </citation>
    <scope>NUCLEOTIDE SEQUENCE [LARGE SCALE GENOMIC DNA]</scope>
    <source>
        <strain evidence="3 4">CBS 609.92</strain>
    </source>
</reference>
<dbReference type="Pfam" id="PF06985">
    <property type="entry name" value="HET"/>
    <property type="match status" value="1"/>
</dbReference>
<feature type="domain" description="Heterokaryon incompatibility" evidence="1">
    <location>
        <begin position="23"/>
        <end position="115"/>
    </location>
</feature>
<dbReference type="InterPro" id="IPR010730">
    <property type="entry name" value="HET"/>
</dbReference>
<dbReference type="Pfam" id="PF26640">
    <property type="entry name" value="DUF8212"/>
    <property type="match status" value="1"/>
</dbReference>
<dbReference type="InterPro" id="IPR058525">
    <property type="entry name" value="DUF8212"/>
</dbReference>
<organism evidence="3 4">
    <name type="scientific">Monosporascus cannonballus</name>
    <dbReference type="NCBI Taxonomy" id="155416"/>
    <lineage>
        <taxon>Eukaryota</taxon>
        <taxon>Fungi</taxon>
        <taxon>Dikarya</taxon>
        <taxon>Ascomycota</taxon>
        <taxon>Pezizomycotina</taxon>
        <taxon>Sordariomycetes</taxon>
        <taxon>Xylariomycetidae</taxon>
        <taxon>Xylariales</taxon>
        <taxon>Xylariales incertae sedis</taxon>
        <taxon>Monosporascus</taxon>
    </lineage>
</organism>
<evidence type="ECO:0000259" key="1">
    <source>
        <dbReference type="Pfam" id="PF06985"/>
    </source>
</evidence>
<evidence type="ECO:0008006" key="5">
    <source>
        <dbReference type="Google" id="ProtNLM"/>
    </source>
</evidence>
<evidence type="ECO:0000313" key="3">
    <source>
        <dbReference type="EMBL" id="RYO85061.1"/>
    </source>
</evidence>
<accession>A0ABY0H534</accession>
<gene>
    <name evidence="3" type="ORF">DL762_005361</name>
</gene>
<protein>
    <recommendedName>
        <fullName evidence="5">Heterokaryon incompatibility domain-containing protein</fullName>
    </recommendedName>
</protein>
<keyword evidence="4" id="KW-1185">Reference proteome</keyword>
<proteinExistence type="predicted"/>
<sequence>MRLLNTRTWKMTEFISDEDIPAYIILSHTWGEGEVSLQQWEQHSADIIQSKGYQKIRQFGERAALDGWDWVWVDTCCIDKKSSAELTEAINSMFQWYKNAVACYVYLSDVTSLDQEHMTQHLRGSRWFTRGWTLQELIAPRFVEFFTGDWRSIGPKQQLCDLLSSITGIDEHILKGGSLSDVSIAKKMSWASRRKTSRTEDVAYCLFGIFDVNLPLIYGEGRKAFQRLQEAIMSTIPDQSLFAWGHFVDNVSNAITEDQSLGRQPIAWKAPEERETLLGLFAESPADFEYSSEISPVTHGYVHHLNRRGAPSIVNGGVLLNLVIVKELAAIAYWDQVRVAQPYMLQLAVLLCRNGDTGSKLIGLPLHPWGDGYYSRTRELLHVDMFVSQCRFENQTKLRHLMPYRPFKLRDGDIFLRQWNVCFESAGYERPITDSGPVWRMMGHDGVLRQEADAEGDEEIVFFYKMCPQDGIAITLRRLTKAKSPYGPLMIGASSAKMVDAGSYRSKTNKALPKWEPTSGDFRFPQSSHVMNTPSDNWQIQFNESVRLKGNVSRMGLQDDSGGAVDVVDFFMYNDN</sequence>
<dbReference type="EMBL" id="QJNS01000145">
    <property type="protein sequence ID" value="RYO85061.1"/>
    <property type="molecule type" value="Genomic_DNA"/>
</dbReference>
<dbReference type="Proteomes" id="UP000294003">
    <property type="component" value="Unassembled WGS sequence"/>
</dbReference>
<evidence type="ECO:0000313" key="4">
    <source>
        <dbReference type="Proteomes" id="UP000294003"/>
    </source>
</evidence>
<evidence type="ECO:0000259" key="2">
    <source>
        <dbReference type="Pfam" id="PF26640"/>
    </source>
</evidence>